<dbReference type="PANTHER" id="PTHR42718:SF42">
    <property type="entry name" value="EXPORT PROTEIN"/>
    <property type="match status" value="1"/>
</dbReference>
<dbReference type="PROSITE" id="PS50850">
    <property type="entry name" value="MFS"/>
    <property type="match status" value="1"/>
</dbReference>
<feature type="transmembrane region" description="Helical" evidence="5">
    <location>
        <begin position="245"/>
        <end position="264"/>
    </location>
</feature>
<protein>
    <submittedName>
        <fullName evidence="7">MFS transporter</fullName>
    </submittedName>
</protein>
<evidence type="ECO:0000256" key="2">
    <source>
        <dbReference type="ARBA" id="ARBA00022692"/>
    </source>
</evidence>
<dbReference type="InterPro" id="IPR020846">
    <property type="entry name" value="MFS_dom"/>
</dbReference>
<organism evidence="7 8">
    <name type="scientific">Isoptericola peretonis</name>
    <dbReference type="NCBI Taxonomy" id="2918523"/>
    <lineage>
        <taxon>Bacteria</taxon>
        <taxon>Bacillati</taxon>
        <taxon>Actinomycetota</taxon>
        <taxon>Actinomycetes</taxon>
        <taxon>Micrococcales</taxon>
        <taxon>Promicromonosporaceae</taxon>
        <taxon>Isoptericola</taxon>
    </lineage>
</organism>
<feature type="transmembrane region" description="Helical" evidence="5">
    <location>
        <begin position="93"/>
        <end position="113"/>
    </location>
</feature>
<accession>A0ABT0J5R9</accession>
<feature type="transmembrane region" description="Helical" evidence="5">
    <location>
        <begin position="26"/>
        <end position="49"/>
    </location>
</feature>
<dbReference type="EMBL" id="JALQCY010000004">
    <property type="protein sequence ID" value="MCK9794808.1"/>
    <property type="molecule type" value="Genomic_DNA"/>
</dbReference>
<feature type="transmembrane region" description="Helical" evidence="5">
    <location>
        <begin position="119"/>
        <end position="140"/>
    </location>
</feature>
<dbReference type="InterPro" id="IPR036259">
    <property type="entry name" value="MFS_trans_sf"/>
</dbReference>
<dbReference type="SUPFAM" id="SSF103473">
    <property type="entry name" value="MFS general substrate transporter"/>
    <property type="match status" value="1"/>
</dbReference>
<dbReference type="PANTHER" id="PTHR42718">
    <property type="entry name" value="MAJOR FACILITATOR SUPERFAMILY MULTIDRUG TRANSPORTER MFSC"/>
    <property type="match status" value="1"/>
</dbReference>
<feature type="transmembrane region" description="Helical" evidence="5">
    <location>
        <begin position="61"/>
        <end position="81"/>
    </location>
</feature>
<feature type="transmembrane region" description="Helical" evidence="5">
    <location>
        <begin position="483"/>
        <end position="503"/>
    </location>
</feature>
<comment type="subcellular location">
    <subcellularLocation>
        <location evidence="1">Cell membrane</location>
        <topology evidence="1">Multi-pass membrane protein</topology>
    </subcellularLocation>
</comment>
<gene>
    <name evidence="7" type="ORF">M1843_13735</name>
</gene>
<name>A0ABT0J5R9_9MICO</name>
<keyword evidence="3 5" id="KW-1133">Transmembrane helix</keyword>
<evidence type="ECO:0000313" key="8">
    <source>
        <dbReference type="Proteomes" id="UP001651050"/>
    </source>
</evidence>
<sequence length="513" mass="51492">MSTATTPAPDATASPPARLPLRGRPALTLVGVAFGLFLVGLDATVVSIVNPAIAADVGTTFVQLQWVTHSYLLGLAATLILAGKLGDRYGHRALYLTGLVLFTVASVAIGLSSSATGLIAFRVVQGVAAGILMPQTLAMLRATFPREKFGMAVGIWGGVSSIAIAVGPTLAGALEASFGWQSVFFVNVPVAAVGLVYGLCLLPRTSFPAGGRFDVRGVVVLALGLVATVFAIVQSETWGWGDARTLGLLAVGLLVIVGFVALEARTESRTGDALLPLSLFRGTTVGTGGLMIAANFFVLMGSTFVLPMFFINLRGASALDAGLMLLPMSAVSIVSAPIGAVLVARLGTRTTGTLSLGLTAVGLLMLLNASATSAYPVLAVAFVVLAMGTGMTITAGAEAIVGSAPVHLAGVAGGFQSTCIQIGGALGTAVMSAVVAANVRSGTAGLGLDEGELQGLAQGSAPARLDAVAAQAAEGAYVSGVHAAFLVAAALAVAVALVALVTLPRRSADRQDS</sequence>
<dbReference type="CDD" id="cd17321">
    <property type="entry name" value="MFS_MMR_MDR_like"/>
    <property type="match status" value="1"/>
</dbReference>
<keyword evidence="8" id="KW-1185">Reference proteome</keyword>
<evidence type="ECO:0000256" key="1">
    <source>
        <dbReference type="ARBA" id="ARBA00004651"/>
    </source>
</evidence>
<feature type="transmembrane region" description="Helical" evidence="5">
    <location>
        <begin position="180"/>
        <end position="201"/>
    </location>
</feature>
<keyword evidence="4 5" id="KW-0472">Membrane</keyword>
<reference evidence="7 8" key="1">
    <citation type="submission" date="2022-02" db="EMBL/GenBank/DDBJ databases">
        <title>The car tank lid bacteriome: a reservoir of bacteria with potential in bioremediation of fuel.</title>
        <authorList>
            <person name="Vidal-Verdu A."/>
            <person name="Gomez-Martinez D."/>
            <person name="Latorre-Perez A."/>
            <person name="Pereto J."/>
            <person name="Porcar M."/>
        </authorList>
    </citation>
    <scope>NUCLEOTIDE SEQUENCE [LARGE SCALE GENOMIC DNA]</scope>
    <source>
        <strain evidence="7 8">4D.3</strain>
    </source>
</reference>
<keyword evidence="2 5" id="KW-0812">Transmembrane</keyword>
<dbReference type="Proteomes" id="UP001651050">
    <property type="component" value="Unassembled WGS sequence"/>
</dbReference>
<evidence type="ECO:0000259" key="6">
    <source>
        <dbReference type="PROSITE" id="PS50850"/>
    </source>
</evidence>
<evidence type="ECO:0000256" key="4">
    <source>
        <dbReference type="ARBA" id="ARBA00023136"/>
    </source>
</evidence>
<dbReference type="Pfam" id="PF07690">
    <property type="entry name" value="MFS_1"/>
    <property type="match status" value="1"/>
</dbReference>
<evidence type="ECO:0000256" key="3">
    <source>
        <dbReference type="ARBA" id="ARBA00022989"/>
    </source>
</evidence>
<dbReference type="RefSeq" id="WP_416344671.1">
    <property type="nucleotide sequence ID" value="NZ_JALQCY010000004.1"/>
</dbReference>
<comment type="caution">
    <text evidence="7">The sequence shown here is derived from an EMBL/GenBank/DDBJ whole genome shotgun (WGS) entry which is preliminary data.</text>
</comment>
<evidence type="ECO:0000256" key="5">
    <source>
        <dbReference type="SAM" id="Phobius"/>
    </source>
</evidence>
<feature type="transmembrane region" description="Helical" evidence="5">
    <location>
        <begin position="285"/>
        <end position="311"/>
    </location>
</feature>
<dbReference type="Gene3D" id="1.20.1720.10">
    <property type="entry name" value="Multidrug resistance protein D"/>
    <property type="match status" value="1"/>
</dbReference>
<feature type="transmembrane region" description="Helical" evidence="5">
    <location>
        <begin position="213"/>
        <end position="233"/>
    </location>
</feature>
<feature type="transmembrane region" description="Helical" evidence="5">
    <location>
        <begin position="356"/>
        <end position="385"/>
    </location>
</feature>
<feature type="transmembrane region" description="Helical" evidence="5">
    <location>
        <begin position="152"/>
        <end position="174"/>
    </location>
</feature>
<dbReference type="Gene3D" id="1.20.1250.20">
    <property type="entry name" value="MFS general substrate transporter like domains"/>
    <property type="match status" value="1"/>
</dbReference>
<feature type="domain" description="Major facilitator superfamily (MFS) profile" evidence="6">
    <location>
        <begin position="28"/>
        <end position="507"/>
    </location>
</feature>
<proteinExistence type="predicted"/>
<feature type="transmembrane region" description="Helical" evidence="5">
    <location>
        <begin position="323"/>
        <end position="344"/>
    </location>
</feature>
<dbReference type="InterPro" id="IPR011701">
    <property type="entry name" value="MFS"/>
</dbReference>
<evidence type="ECO:0000313" key="7">
    <source>
        <dbReference type="EMBL" id="MCK9794808.1"/>
    </source>
</evidence>